<reference evidence="3 4" key="1">
    <citation type="journal article" date="2019" name="Commun. Biol.">
        <title>The bagworm genome reveals a unique fibroin gene that provides high tensile strength.</title>
        <authorList>
            <person name="Kono N."/>
            <person name="Nakamura H."/>
            <person name="Ohtoshi R."/>
            <person name="Tomita M."/>
            <person name="Numata K."/>
            <person name="Arakawa K."/>
        </authorList>
    </citation>
    <scope>NUCLEOTIDE SEQUENCE [LARGE SCALE GENOMIC DNA]</scope>
</reference>
<dbReference type="EMBL" id="BGZK01003476">
    <property type="protein sequence ID" value="GBP01739.1"/>
    <property type="molecule type" value="Genomic_DNA"/>
</dbReference>
<protein>
    <submittedName>
        <fullName evidence="3">Uncharacterized protein</fullName>
    </submittedName>
</protein>
<dbReference type="OrthoDB" id="10022108at2759"/>
<feature type="region of interest" description="Disordered" evidence="2">
    <location>
        <begin position="505"/>
        <end position="530"/>
    </location>
</feature>
<proteinExistence type="predicted"/>
<comment type="caution">
    <text evidence="3">The sequence shown here is derived from an EMBL/GenBank/DDBJ whole genome shotgun (WGS) entry which is preliminary data.</text>
</comment>
<organism evidence="3 4">
    <name type="scientific">Eumeta variegata</name>
    <name type="common">Bagworm moth</name>
    <name type="synonym">Eumeta japonica</name>
    <dbReference type="NCBI Taxonomy" id="151549"/>
    <lineage>
        <taxon>Eukaryota</taxon>
        <taxon>Metazoa</taxon>
        <taxon>Ecdysozoa</taxon>
        <taxon>Arthropoda</taxon>
        <taxon>Hexapoda</taxon>
        <taxon>Insecta</taxon>
        <taxon>Pterygota</taxon>
        <taxon>Neoptera</taxon>
        <taxon>Endopterygota</taxon>
        <taxon>Lepidoptera</taxon>
        <taxon>Glossata</taxon>
        <taxon>Ditrysia</taxon>
        <taxon>Tineoidea</taxon>
        <taxon>Psychidae</taxon>
        <taxon>Oiketicinae</taxon>
        <taxon>Eumeta</taxon>
    </lineage>
</organism>
<gene>
    <name evidence="3" type="ORF">EVAR_72846_1</name>
</gene>
<evidence type="ECO:0000256" key="2">
    <source>
        <dbReference type="SAM" id="MobiDB-lite"/>
    </source>
</evidence>
<feature type="compositionally biased region" description="Low complexity" evidence="2">
    <location>
        <begin position="148"/>
        <end position="164"/>
    </location>
</feature>
<evidence type="ECO:0000313" key="3">
    <source>
        <dbReference type="EMBL" id="GBP01739.1"/>
    </source>
</evidence>
<keyword evidence="4" id="KW-1185">Reference proteome</keyword>
<sequence>MIARTAGNRNVFSKNKLACQPTKVGGHRHPWTQKSHHCITVPLVEIEQLREDQWFDKRGTWVLNEEVANRLKTPDGPETSAAATASVKTKAAKHASAPLTISPPNLLVEVEPMDKIAALGKETDAGVLQLYRPSGICRAGEPEEEIGRPSLSGSGGPRPSDLSGNSAVRVPGSTPVGVHPINRVASAMSNLAVGRRASSKVSKTSVERYVVELEREKARRAAELEAAEKRFNKINQENLDRYSKTEEKIERLLAEVASTKEMLGQMRVPEALAEIRKVVARPAPRIMNYAEAAAKPKTAAAAANPWPLFKTWYRTHPHRGFGENHPRSTLLPKLRGVVDARDGSPSQKCGSTVIIRDVLRVNSDEDIVRSLRTQNRHLSEGLGGKRSGPGYATGDGRNDLECHPVLEVSPELYHRLISRLCIRGSSKGAGMGPVPGAALTEWRDGRGDVGDTEVKNGKDGLVNIFSDSRSSLEVLAGPKTYHPLAHEASATSPRSLWKAGLLERMPESRETSARTSSPGAPPSPSRQRTMTGFRCRTRKEMTSHLAQTLTGHGGFSQYLHRFKLKDSPYCACDPAKIQDVLHVLEECQCFCGSVWH</sequence>
<name>A0A4C1SHV3_EUMVA</name>
<evidence type="ECO:0000313" key="4">
    <source>
        <dbReference type="Proteomes" id="UP000299102"/>
    </source>
</evidence>
<dbReference type="AlphaFoldDB" id="A0A4C1SHV3"/>
<feature type="region of interest" description="Disordered" evidence="2">
    <location>
        <begin position="139"/>
        <end position="167"/>
    </location>
</feature>
<evidence type="ECO:0000256" key="1">
    <source>
        <dbReference type="SAM" id="Coils"/>
    </source>
</evidence>
<dbReference type="Proteomes" id="UP000299102">
    <property type="component" value="Unassembled WGS sequence"/>
</dbReference>
<keyword evidence="1" id="KW-0175">Coiled coil</keyword>
<accession>A0A4C1SHV3</accession>
<feature type="coiled-coil region" evidence="1">
    <location>
        <begin position="210"/>
        <end position="262"/>
    </location>
</feature>